<dbReference type="RefSeq" id="WP_306961252.1">
    <property type="nucleotide sequence ID" value="NZ_JAUSRG010000005.1"/>
</dbReference>
<dbReference type="Proteomes" id="UP001242995">
    <property type="component" value="Unassembled WGS sequence"/>
</dbReference>
<sequence length="500" mass="49085">MNKPKHSAGRGNNRAVRSRVTWTLLAVLFISWGGPAANAFWQSLSSSNFGAAKADSMPQGGTPSASLSGTNVTVSWAAVSTPAGHAVTGYTVARYTSASGGTAVAAGGGCAGTVTTLSCVEQGVPGGSWYYTVTPVISLWAGAESERSSAVNTDSTPPTISVTSVSPTPNTAGFNRTGTVTVNLAAVDNTGGSGVANINYAVDGGSTVTVNAATAAVSVSGDGNHSVSYFATDVAGNTSSLQTQTVKIDTTAPVVGVASISPTPNSLGYNRSSTVTVNLSATDAGGSGVASITYHVDALPPVTVNAATAAVSVSGGDGTHTVFYSATDIAGNTSNSQTQTVKIDTTAPAVSSVTMANGGTGKTADLGDTLTIVFSTDMDAHTLCSGWDSTSATLTATGTASISAGNVLTFVGSTCPAPAFGSVSLGAAYNTGTSARTFSASMTWTQSSGTLVITFTSNGSGGTAGTGLSPATPVYTPATGAADKAGNPVGTITTGGQSKF</sequence>
<evidence type="ECO:0000313" key="2">
    <source>
        <dbReference type="EMBL" id="MDP9905266.1"/>
    </source>
</evidence>
<evidence type="ECO:0000313" key="5">
    <source>
        <dbReference type="Proteomes" id="UP001242995"/>
    </source>
</evidence>
<dbReference type="Gene3D" id="2.60.40.10">
    <property type="entry name" value="Immunoglobulins"/>
    <property type="match status" value="1"/>
</dbReference>
<gene>
    <name evidence="2" type="ORF">J2S90_002232</name>
    <name evidence="3" type="ORF">J2S93_001820</name>
</gene>
<evidence type="ECO:0000313" key="4">
    <source>
        <dbReference type="Proteomes" id="UP001230951"/>
    </source>
</evidence>
<keyword evidence="4" id="KW-1185">Reference proteome</keyword>
<dbReference type="Proteomes" id="UP001230951">
    <property type="component" value="Unassembled WGS sequence"/>
</dbReference>
<dbReference type="EMBL" id="JAUSRG010000005">
    <property type="protein sequence ID" value="MDP9905266.1"/>
    <property type="molecule type" value="Genomic_DNA"/>
</dbReference>
<feature type="compositionally biased region" description="Polar residues" evidence="1">
    <location>
        <begin position="490"/>
        <end position="500"/>
    </location>
</feature>
<dbReference type="InterPro" id="IPR036116">
    <property type="entry name" value="FN3_sf"/>
</dbReference>
<dbReference type="SUPFAM" id="SSF49265">
    <property type="entry name" value="Fibronectin type III"/>
    <property type="match status" value="1"/>
</dbReference>
<proteinExistence type="predicted"/>
<accession>A0AAW8DI80</accession>
<evidence type="ECO:0000313" key="3">
    <source>
        <dbReference type="EMBL" id="MDQ0180398.1"/>
    </source>
</evidence>
<dbReference type="InterPro" id="IPR058094">
    <property type="entry name" value="Ig-like_OmpL47-like"/>
</dbReference>
<dbReference type="GO" id="GO:0005975">
    <property type="term" value="P:carbohydrate metabolic process"/>
    <property type="evidence" value="ECO:0007669"/>
    <property type="project" value="UniProtKB-ARBA"/>
</dbReference>
<dbReference type="Gene3D" id="3.30.1920.20">
    <property type="match status" value="1"/>
</dbReference>
<reference evidence="2 4" key="1">
    <citation type="submission" date="2023-07" db="EMBL/GenBank/DDBJ databases">
        <title>Sorghum-associated microbial communities from plants grown in Nebraska, USA.</title>
        <authorList>
            <person name="Schachtman D."/>
        </authorList>
    </citation>
    <scope>NUCLEOTIDE SEQUENCE</scope>
    <source>
        <strain evidence="2">DS1006</strain>
        <strain evidence="3 4">DS1016</strain>
    </source>
</reference>
<dbReference type="AlphaFoldDB" id="A0AAW8DI80"/>
<organism evidence="2 5">
    <name type="scientific">Arthrobacter bambusae</name>
    <dbReference type="NCBI Taxonomy" id="1338426"/>
    <lineage>
        <taxon>Bacteria</taxon>
        <taxon>Bacillati</taxon>
        <taxon>Actinomycetota</taxon>
        <taxon>Actinomycetes</taxon>
        <taxon>Micrococcales</taxon>
        <taxon>Micrococcaceae</taxon>
        <taxon>Arthrobacter</taxon>
    </lineage>
</organism>
<feature type="region of interest" description="Disordered" evidence="1">
    <location>
        <begin position="479"/>
        <end position="500"/>
    </location>
</feature>
<name>A0AAW8DI80_9MICC</name>
<dbReference type="EMBL" id="JAUSTF010000003">
    <property type="protein sequence ID" value="MDQ0180398.1"/>
    <property type="molecule type" value="Genomic_DNA"/>
</dbReference>
<feature type="compositionally biased region" description="Low complexity" evidence="1">
    <location>
        <begin position="155"/>
        <end position="168"/>
    </location>
</feature>
<dbReference type="InterPro" id="IPR013783">
    <property type="entry name" value="Ig-like_fold"/>
</dbReference>
<evidence type="ECO:0008006" key="6">
    <source>
        <dbReference type="Google" id="ProtNLM"/>
    </source>
</evidence>
<evidence type="ECO:0000256" key="1">
    <source>
        <dbReference type="SAM" id="MobiDB-lite"/>
    </source>
</evidence>
<comment type="caution">
    <text evidence="2">The sequence shown here is derived from an EMBL/GenBank/DDBJ whole genome shotgun (WGS) entry which is preliminary data.</text>
</comment>
<dbReference type="NCBIfam" id="NF047446">
    <property type="entry name" value="barrel_OmpL47"/>
    <property type="match status" value="2"/>
</dbReference>
<protein>
    <recommendedName>
        <fullName evidence="6">Fibronectin type-III domain-containing protein</fullName>
    </recommendedName>
</protein>
<feature type="region of interest" description="Disordered" evidence="1">
    <location>
        <begin position="149"/>
        <end position="168"/>
    </location>
</feature>